<dbReference type="PANTHER" id="PTHR10026">
    <property type="entry name" value="CYCLIN"/>
    <property type="match status" value="1"/>
</dbReference>
<gene>
    <name evidence="5" type="ORF">SCHPADRAFT_923698</name>
</gene>
<dbReference type="GO" id="GO:0016538">
    <property type="term" value="F:cyclin-dependent protein serine/threonine kinase regulator activity"/>
    <property type="evidence" value="ECO:0007669"/>
    <property type="project" value="InterPro"/>
</dbReference>
<dbReference type="InterPro" id="IPR006671">
    <property type="entry name" value="Cyclin_N"/>
</dbReference>
<dbReference type="EMBL" id="KQ085882">
    <property type="protein sequence ID" value="KLO20571.1"/>
    <property type="molecule type" value="Genomic_DNA"/>
</dbReference>
<reference evidence="5 6" key="1">
    <citation type="submission" date="2015-04" db="EMBL/GenBank/DDBJ databases">
        <title>Complete genome sequence of Schizopora paradoxa KUC8140, a cosmopolitan wood degrader in East Asia.</title>
        <authorList>
            <consortium name="DOE Joint Genome Institute"/>
            <person name="Min B."/>
            <person name="Park H."/>
            <person name="Jang Y."/>
            <person name="Kim J.-J."/>
            <person name="Kim K.H."/>
            <person name="Pangilinan J."/>
            <person name="Lipzen A."/>
            <person name="Riley R."/>
            <person name="Grigoriev I.V."/>
            <person name="Spatafora J.W."/>
            <person name="Choi I.-G."/>
        </authorList>
    </citation>
    <scope>NUCLEOTIDE SEQUENCE [LARGE SCALE GENOMIC DNA]</scope>
    <source>
        <strain evidence="5 6">KUC8140</strain>
    </source>
</reference>
<keyword evidence="6" id="KW-1185">Reference proteome</keyword>
<evidence type="ECO:0000256" key="1">
    <source>
        <dbReference type="ARBA" id="ARBA00023127"/>
    </source>
</evidence>
<dbReference type="STRING" id="27342.A0A0H2STW9"/>
<feature type="compositionally biased region" description="Basic and acidic residues" evidence="3">
    <location>
        <begin position="310"/>
        <end position="332"/>
    </location>
</feature>
<dbReference type="InterPro" id="IPR013763">
    <property type="entry name" value="Cyclin-like_dom"/>
</dbReference>
<dbReference type="InterPro" id="IPR043198">
    <property type="entry name" value="Cyclin/Ssn8"/>
</dbReference>
<dbReference type="FunFam" id="1.10.472.10:FF:000095">
    <property type="entry name" value="Cyclin Ccl1, putative (AFU_orthologue AFUA_5G07030)"/>
    <property type="match status" value="1"/>
</dbReference>
<evidence type="ECO:0000256" key="3">
    <source>
        <dbReference type="SAM" id="MobiDB-lite"/>
    </source>
</evidence>
<dbReference type="Proteomes" id="UP000053477">
    <property type="component" value="Unassembled WGS sequence"/>
</dbReference>
<dbReference type="Pfam" id="PF16899">
    <property type="entry name" value="Cyclin_C_2"/>
    <property type="match status" value="1"/>
</dbReference>
<dbReference type="Pfam" id="PF00134">
    <property type="entry name" value="Cyclin_N"/>
    <property type="match status" value="1"/>
</dbReference>
<dbReference type="InterPro" id="IPR031658">
    <property type="entry name" value="Cyclin_C_2"/>
</dbReference>
<evidence type="ECO:0000313" key="6">
    <source>
        <dbReference type="Proteomes" id="UP000053477"/>
    </source>
</evidence>
<organism evidence="5 6">
    <name type="scientific">Schizopora paradoxa</name>
    <dbReference type="NCBI Taxonomy" id="27342"/>
    <lineage>
        <taxon>Eukaryota</taxon>
        <taxon>Fungi</taxon>
        <taxon>Dikarya</taxon>
        <taxon>Basidiomycota</taxon>
        <taxon>Agaricomycotina</taxon>
        <taxon>Agaricomycetes</taxon>
        <taxon>Hymenochaetales</taxon>
        <taxon>Schizoporaceae</taxon>
        <taxon>Schizopora</taxon>
    </lineage>
</organism>
<dbReference type="CDD" id="cd20524">
    <property type="entry name" value="CYCLIN_CCNH_rpt1"/>
    <property type="match status" value="1"/>
</dbReference>
<keyword evidence="1 2" id="KW-0195">Cyclin</keyword>
<evidence type="ECO:0000259" key="4">
    <source>
        <dbReference type="SMART" id="SM00385"/>
    </source>
</evidence>
<protein>
    <submittedName>
        <fullName evidence="5">Cyclin-like protein</fullName>
    </submittedName>
</protein>
<evidence type="ECO:0000313" key="5">
    <source>
        <dbReference type="EMBL" id="KLO20571.1"/>
    </source>
</evidence>
<feature type="region of interest" description="Disordered" evidence="3">
    <location>
        <begin position="306"/>
        <end position="356"/>
    </location>
</feature>
<dbReference type="GO" id="GO:0006357">
    <property type="term" value="P:regulation of transcription by RNA polymerase II"/>
    <property type="evidence" value="ECO:0007669"/>
    <property type="project" value="InterPro"/>
</dbReference>
<dbReference type="OrthoDB" id="340962at2759"/>
<evidence type="ECO:0000256" key="2">
    <source>
        <dbReference type="RuleBase" id="RU000383"/>
    </source>
</evidence>
<dbReference type="Gene3D" id="1.10.472.10">
    <property type="entry name" value="Cyclin-like"/>
    <property type="match status" value="1"/>
</dbReference>
<dbReference type="FunCoup" id="A0A0H2STW9">
    <property type="interactions" value="638"/>
</dbReference>
<proteinExistence type="inferred from homology"/>
<dbReference type="InParanoid" id="A0A0H2STW9"/>
<feature type="compositionally biased region" description="Acidic residues" evidence="3">
    <location>
        <begin position="346"/>
        <end position="356"/>
    </location>
</feature>
<dbReference type="InterPro" id="IPR036915">
    <property type="entry name" value="Cyclin-like_sf"/>
</dbReference>
<feature type="domain" description="Cyclin-like" evidence="4">
    <location>
        <begin position="91"/>
        <end position="173"/>
    </location>
</feature>
<dbReference type="CDD" id="cd20525">
    <property type="entry name" value="CYCLIN_CCNH_rpt2"/>
    <property type="match status" value="1"/>
</dbReference>
<comment type="similarity">
    <text evidence="2">Belongs to the cyclin family.</text>
</comment>
<dbReference type="SUPFAM" id="SSF47954">
    <property type="entry name" value="Cyclin-like"/>
    <property type="match status" value="2"/>
</dbReference>
<sequence length="356" mass="39968">MSESNTPSSSSSRPLYEGSTQFRNWRFSQEQLRETRTKLSVAAAKQIKDAFETDSARPFSRRSCRGQPGSSSDVSFLAPEEEQLLVKLYVGKVSQLCGHFRFPEEVEATAISYLKRFYLRNTVMDWHPKNVMLTALFLATKTTNHPIPVEAYTSTIPKTTPSDVLDLEFLVAQSLDFEFNVWHAHRALWGIYLDIQSLPDGMVDVSELQDVYRNSAKHVRASRLTDAELIYAPSQIALASLSMVNPNLAQAWGQSKGSDAILPVIDEIKSMITSDGQAPDVERVREVDRRLRICKNPEKIVGSKAYLAKKAAEEAKEQEKRMKKAEENRRNMDSGNPFGDELGSGDGDDPNLDDDD</sequence>
<name>A0A0H2STW9_9AGAM</name>
<dbReference type="SMART" id="SM00385">
    <property type="entry name" value="CYCLIN"/>
    <property type="match status" value="1"/>
</dbReference>
<dbReference type="AlphaFoldDB" id="A0A0H2STW9"/>
<accession>A0A0H2STW9</accession>